<dbReference type="CDD" id="cd11613">
    <property type="entry name" value="SAF_AH_GD"/>
    <property type="match status" value="1"/>
</dbReference>
<dbReference type="Pfam" id="PF08666">
    <property type="entry name" value="SAF"/>
    <property type="match status" value="1"/>
</dbReference>
<sequence length="493" mass="54232">MLDYIKINKKDNVAVALKNLGAGEEIELEGASFNLKEDIPQGHKFALESISANQEIIKYGMVIGLSLSNIGRGDWVHTHNIKTSLGDILNYKYEPEVIELKKMEPSTFNGYRRKDGKVGIRNDIWIIPTVGCINSICNKLAMDFNNEYRGSGIETITFTHPYGCSQMGDDQENTRKALAALISHPNAGGVLVLGLGCENSSIETLKEYLRDYDKDRIKFIQCQDEEDEYLTAKSELKELYKLIKSDKRETIDSSELVVGLKCGGSDGLSGITANPLVGDFSDILIAKGGTTLLTEVPEMFGAETSLMNRAESKEVFEKTVNLINDFKMYFKNHNQTIYENPSPGNKDGGISTLEDKSNGCIQKSGSAKIVDVLAYAEPVKVKGLNLLNAPGNDLVSSTALALSGAHIVLFTTGRGTPFSSPVPTIKISSNTALYEKKKKWIDFNAGQIVEDVNREELALKLFEYVLQVASGKKINSEGNLNQDWAIFKQGVTL</sequence>
<dbReference type="InterPro" id="IPR044144">
    <property type="entry name" value="SAF_UxaA/GarD"/>
</dbReference>
<dbReference type="InterPro" id="IPR013974">
    <property type="entry name" value="SAF"/>
</dbReference>
<proteinExistence type="inferred from homology"/>
<organism evidence="4 5">
    <name type="scientific">Anaerosphaera multitolerans</name>
    <dbReference type="NCBI Taxonomy" id="2487351"/>
    <lineage>
        <taxon>Bacteria</taxon>
        <taxon>Bacillati</taxon>
        <taxon>Bacillota</taxon>
        <taxon>Tissierellia</taxon>
        <taxon>Tissierellales</taxon>
        <taxon>Peptoniphilaceae</taxon>
        <taxon>Anaerosphaera</taxon>
    </lineage>
</organism>
<dbReference type="Pfam" id="PF04295">
    <property type="entry name" value="GD_AH_second"/>
    <property type="match status" value="1"/>
</dbReference>
<dbReference type="InterPro" id="IPR048332">
    <property type="entry name" value="GD_AH_C"/>
</dbReference>
<dbReference type="SMART" id="SM00858">
    <property type="entry name" value="SAF"/>
    <property type="match status" value="1"/>
</dbReference>
<dbReference type="GO" id="GO:0019698">
    <property type="term" value="P:D-galacturonate catabolic process"/>
    <property type="evidence" value="ECO:0007669"/>
    <property type="project" value="TreeGrafter"/>
</dbReference>
<protein>
    <submittedName>
        <fullName evidence="4">Altronate dehydratase</fullName>
    </submittedName>
</protein>
<dbReference type="GO" id="GO:0016829">
    <property type="term" value="F:lyase activity"/>
    <property type="evidence" value="ECO:0007669"/>
    <property type="project" value="UniProtKB-KW"/>
</dbReference>
<dbReference type="OrthoDB" id="9804574at2"/>
<dbReference type="InterPro" id="IPR052172">
    <property type="entry name" value="UxaA_altronate/galactarate_dh"/>
</dbReference>
<dbReference type="Pfam" id="PF20629">
    <property type="entry name" value="GD_AH_C"/>
    <property type="match status" value="1"/>
</dbReference>
<dbReference type="RefSeq" id="WP_127724154.1">
    <property type="nucleotide sequence ID" value="NZ_RLIH01000004.1"/>
</dbReference>
<name>A0A437S7X5_9FIRM</name>
<dbReference type="Gene3D" id="2.30.130.110">
    <property type="match status" value="1"/>
</dbReference>
<reference evidence="4 5" key="1">
    <citation type="submission" date="2018-11" db="EMBL/GenBank/DDBJ databases">
        <title>Genome sequencing and assembly of Anaerosphaera sp. nov., GS7-6-2.</title>
        <authorList>
            <person name="Rettenmaier R."/>
            <person name="Liebl W."/>
            <person name="Zverlov V."/>
        </authorList>
    </citation>
    <scope>NUCLEOTIDE SEQUENCE [LARGE SCALE GENOMIC DNA]</scope>
    <source>
        <strain evidence="4 5">GS7-6-2</strain>
    </source>
</reference>
<dbReference type="AlphaFoldDB" id="A0A437S7X5"/>
<evidence type="ECO:0000259" key="3">
    <source>
        <dbReference type="SMART" id="SM00858"/>
    </source>
</evidence>
<evidence type="ECO:0000256" key="1">
    <source>
        <dbReference type="ARBA" id="ARBA00010986"/>
    </source>
</evidence>
<keyword evidence="2" id="KW-0456">Lyase</keyword>
<dbReference type="PANTHER" id="PTHR30536:SF5">
    <property type="entry name" value="ALTRONATE DEHYDRATASE"/>
    <property type="match status" value="1"/>
</dbReference>
<dbReference type="InterPro" id="IPR007392">
    <property type="entry name" value="GD_AH_second"/>
</dbReference>
<keyword evidence="5" id="KW-1185">Reference proteome</keyword>
<comment type="similarity">
    <text evidence="1">Belongs to the UxaA family.</text>
</comment>
<accession>A0A437S7X5</accession>
<gene>
    <name evidence="4" type="ORF">EF514_04220</name>
</gene>
<dbReference type="PANTHER" id="PTHR30536">
    <property type="entry name" value="ALTRONATE/GALACTARATE DEHYDRATASE"/>
    <property type="match status" value="1"/>
</dbReference>
<evidence type="ECO:0000313" key="4">
    <source>
        <dbReference type="EMBL" id="RVU55102.1"/>
    </source>
</evidence>
<comment type="caution">
    <text evidence="4">The sequence shown here is derived from an EMBL/GenBank/DDBJ whole genome shotgun (WGS) entry which is preliminary data.</text>
</comment>
<dbReference type="EMBL" id="RLIH01000004">
    <property type="protein sequence ID" value="RVU55102.1"/>
    <property type="molecule type" value="Genomic_DNA"/>
</dbReference>
<evidence type="ECO:0000313" key="5">
    <source>
        <dbReference type="Proteomes" id="UP000288812"/>
    </source>
</evidence>
<dbReference type="Proteomes" id="UP000288812">
    <property type="component" value="Unassembled WGS sequence"/>
</dbReference>
<evidence type="ECO:0000256" key="2">
    <source>
        <dbReference type="ARBA" id="ARBA00023239"/>
    </source>
</evidence>
<feature type="domain" description="SAF" evidence="3">
    <location>
        <begin position="11"/>
        <end position="82"/>
    </location>
</feature>